<sequence length="367" mass="41007">MLLSHFRESIHTRAMACVCCAEDAICRLAETLLLDGQSKEHCVLDLKGLKEELHSAMFFTLQTLRAVLNYHHYFNKANSWYSLVLCENLLQELLSGVDAAGGPTQRHRRTWGTIPAWRCRLSFFLKKNPPPDTEELVHLAYLSNVVPGDAVQQAGKQMSERCMALRKLLISSGPVDLGHLQMALQWQYELLRSSHVNQSRADSAPNRTAKDFKDNPSESKLIKSESGKEATNLPGTRSLTAVTGVVLAAGKPPSFSSFDSGFHGAGSSQLEAWGEREGVEGLLRLVRTKDSVKPTMSHPQNIHEEQLYSVSDPVDHRGEFDLSPIRNVLSSTVTDERDESICTTEGIPSLLWDFYDLHYQNWDVEDG</sequence>
<dbReference type="EMBL" id="CP026244">
    <property type="protein sequence ID" value="AWO97740.1"/>
    <property type="molecule type" value="Genomic_DNA"/>
</dbReference>
<feature type="compositionally biased region" description="Basic and acidic residues" evidence="1">
    <location>
        <begin position="208"/>
        <end position="228"/>
    </location>
</feature>
<dbReference type="EMBL" id="CP026244">
    <property type="protein sequence ID" value="AWO97743.1"/>
    <property type="molecule type" value="Genomic_DNA"/>
</dbReference>
<feature type="region of interest" description="Disordered" evidence="1">
    <location>
        <begin position="198"/>
        <end position="235"/>
    </location>
</feature>
<evidence type="ECO:0000256" key="1">
    <source>
        <dbReference type="SAM" id="MobiDB-lite"/>
    </source>
</evidence>
<accession>A0A2U9B1D8</accession>
<dbReference type="Proteomes" id="UP000246464">
    <property type="component" value="Chromosome 2"/>
</dbReference>
<evidence type="ECO:0000313" key="3">
    <source>
        <dbReference type="Proteomes" id="UP000246464"/>
    </source>
</evidence>
<gene>
    <name evidence="2" type="ORF">SMAX5B_021428</name>
</gene>
<dbReference type="AlphaFoldDB" id="A0A2U9B1D8"/>
<keyword evidence="3" id="KW-1185">Reference proteome</keyword>
<protein>
    <submittedName>
        <fullName evidence="2">Uncharacterized protein</fullName>
    </submittedName>
</protein>
<reference evidence="2 3" key="1">
    <citation type="submission" date="2017-12" db="EMBL/GenBank/DDBJ databases">
        <title>Integrating genomic resources of turbot (Scophthalmus maximus) in depth evaluation of genetic and physical mapping variation across individuals.</title>
        <authorList>
            <person name="Martinez P."/>
        </authorList>
    </citation>
    <scope>NUCLEOTIDE SEQUENCE [LARGE SCALE GENOMIC DNA]</scope>
</reference>
<dbReference type="EMBL" id="CP026244">
    <property type="protein sequence ID" value="AWO97742.1"/>
    <property type="molecule type" value="Genomic_DNA"/>
</dbReference>
<organism evidence="2 3">
    <name type="scientific">Scophthalmus maximus</name>
    <name type="common">Turbot</name>
    <name type="synonym">Psetta maxima</name>
    <dbReference type="NCBI Taxonomy" id="52904"/>
    <lineage>
        <taxon>Eukaryota</taxon>
        <taxon>Metazoa</taxon>
        <taxon>Chordata</taxon>
        <taxon>Craniata</taxon>
        <taxon>Vertebrata</taxon>
        <taxon>Euteleostomi</taxon>
        <taxon>Actinopterygii</taxon>
        <taxon>Neopterygii</taxon>
        <taxon>Teleostei</taxon>
        <taxon>Neoteleostei</taxon>
        <taxon>Acanthomorphata</taxon>
        <taxon>Carangaria</taxon>
        <taxon>Pleuronectiformes</taxon>
        <taxon>Pleuronectoidei</taxon>
        <taxon>Scophthalmidae</taxon>
        <taxon>Scophthalmus</taxon>
    </lineage>
</organism>
<proteinExistence type="predicted"/>
<evidence type="ECO:0000313" key="2">
    <source>
        <dbReference type="EMBL" id="AWO97743.1"/>
    </source>
</evidence>
<name>A0A2U9B1D8_SCOMX</name>